<dbReference type="InParanoid" id="K5W1W5"/>
<dbReference type="Proteomes" id="UP000008370">
    <property type="component" value="Unassembled WGS sequence"/>
</dbReference>
<feature type="domain" description="NmrA-like" evidence="4">
    <location>
        <begin position="8"/>
        <end position="82"/>
    </location>
</feature>
<dbReference type="InterPro" id="IPR051164">
    <property type="entry name" value="NmrA-like_oxidored"/>
</dbReference>
<dbReference type="EMBL" id="JH930475">
    <property type="protein sequence ID" value="EKM52869.1"/>
    <property type="molecule type" value="Genomic_DNA"/>
</dbReference>
<dbReference type="OrthoDB" id="419598at2759"/>
<protein>
    <recommendedName>
        <fullName evidence="4">NmrA-like domain-containing protein</fullName>
    </recommendedName>
</protein>
<evidence type="ECO:0000256" key="2">
    <source>
        <dbReference type="ARBA" id="ARBA00022857"/>
    </source>
</evidence>
<feature type="transmembrane region" description="Helical" evidence="3">
    <location>
        <begin position="12"/>
        <end position="31"/>
    </location>
</feature>
<keyword evidence="3" id="KW-1133">Transmembrane helix</keyword>
<dbReference type="STRING" id="650164.K5W1W5"/>
<dbReference type="Gene3D" id="3.40.50.720">
    <property type="entry name" value="NAD(P)-binding Rossmann-like Domain"/>
    <property type="match status" value="1"/>
</dbReference>
<evidence type="ECO:0000256" key="3">
    <source>
        <dbReference type="SAM" id="Phobius"/>
    </source>
</evidence>
<keyword evidence="3" id="KW-0812">Transmembrane</keyword>
<dbReference type="HOGENOM" id="CLU_2559035_0_0_1"/>
<evidence type="ECO:0000259" key="4">
    <source>
        <dbReference type="Pfam" id="PF05368"/>
    </source>
</evidence>
<dbReference type="RefSeq" id="XP_007399198.1">
    <property type="nucleotide sequence ID" value="XM_007399136.1"/>
</dbReference>
<proteinExistence type="inferred from homology"/>
<keyword evidence="2" id="KW-0521">NADP</keyword>
<keyword evidence="6" id="KW-1185">Reference proteome</keyword>
<dbReference type="AlphaFoldDB" id="K5W1W5"/>
<evidence type="ECO:0000256" key="1">
    <source>
        <dbReference type="ARBA" id="ARBA00006328"/>
    </source>
</evidence>
<evidence type="ECO:0000313" key="5">
    <source>
        <dbReference type="EMBL" id="EKM52869.1"/>
    </source>
</evidence>
<dbReference type="GeneID" id="18911374"/>
<name>K5W1W5_PHACS</name>
<dbReference type="PANTHER" id="PTHR42748:SF7">
    <property type="entry name" value="NMRA LIKE REDOX SENSOR 1-RELATED"/>
    <property type="match status" value="1"/>
</dbReference>
<accession>K5W1W5</accession>
<dbReference type="InterPro" id="IPR036291">
    <property type="entry name" value="NAD(P)-bd_dom_sf"/>
</dbReference>
<dbReference type="PANTHER" id="PTHR42748">
    <property type="entry name" value="NITROGEN METABOLITE REPRESSION PROTEIN NMRA FAMILY MEMBER"/>
    <property type="match status" value="1"/>
</dbReference>
<organism evidence="5 6">
    <name type="scientific">Phanerochaete carnosa (strain HHB-10118-sp)</name>
    <name type="common">White-rot fungus</name>
    <name type="synonym">Peniophora carnosa</name>
    <dbReference type="NCBI Taxonomy" id="650164"/>
    <lineage>
        <taxon>Eukaryota</taxon>
        <taxon>Fungi</taxon>
        <taxon>Dikarya</taxon>
        <taxon>Basidiomycota</taxon>
        <taxon>Agaricomycotina</taxon>
        <taxon>Agaricomycetes</taxon>
        <taxon>Polyporales</taxon>
        <taxon>Phanerochaetaceae</taxon>
        <taxon>Phanerochaete</taxon>
    </lineage>
</organism>
<gene>
    <name evidence="5" type="ORF">PHACADRAFT_198917</name>
</gene>
<dbReference type="Pfam" id="PF05368">
    <property type="entry name" value="NmrA"/>
    <property type="match status" value="1"/>
</dbReference>
<comment type="similarity">
    <text evidence="1">Belongs to the NmrA-type oxidoreductase family.</text>
</comment>
<reference evidence="5 6" key="1">
    <citation type="journal article" date="2012" name="BMC Genomics">
        <title>Comparative genomics of the white-rot fungi, Phanerochaete carnosa and P. chrysosporium, to elucidate the genetic basis of the distinct wood types they colonize.</title>
        <authorList>
            <person name="Suzuki H."/>
            <person name="MacDonald J."/>
            <person name="Syed K."/>
            <person name="Salamov A."/>
            <person name="Hori C."/>
            <person name="Aerts A."/>
            <person name="Henrissat B."/>
            <person name="Wiebenga A."/>
            <person name="vanKuyk P.A."/>
            <person name="Barry K."/>
            <person name="Lindquist E."/>
            <person name="LaButti K."/>
            <person name="Lapidus A."/>
            <person name="Lucas S."/>
            <person name="Coutinho P."/>
            <person name="Gong Y."/>
            <person name="Samejima M."/>
            <person name="Mahadevan R."/>
            <person name="Abou-Zaid M."/>
            <person name="de Vries R.P."/>
            <person name="Igarashi K."/>
            <person name="Yadav J.S."/>
            <person name="Grigoriev I.V."/>
            <person name="Master E.R."/>
        </authorList>
    </citation>
    <scope>NUCLEOTIDE SEQUENCE [LARGE SCALE GENOMIC DNA]</scope>
    <source>
        <strain evidence="5 6">HHB-10118-sp</strain>
    </source>
</reference>
<dbReference type="SUPFAM" id="SSF51735">
    <property type="entry name" value="NAD(P)-binding Rossmann-fold domains"/>
    <property type="match status" value="1"/>
</dbReference>
<keyword evidence="3" id="KW-0472">Membrane</keyword>
<dbReference type="InterPro" id="IPR008030">
    <property type="entry name" value="NmrA-like"/>
</dbReference>
<dbReference type="KEGG" id="pco:PHACADRAFT_198917"/>
<sequence>MSSTTTDKKVTLVIGATGVQAVAVVNALLAASSDGSPSPYAVRALTRDSSGRRAQELAAKGVELFKGSLQDLSTVLAALDGA</sequence>
<evidence type="ECO:0000313" key="6">
    <source>
        <dbReference type="Proteomes" id="UP000008370"/>
    </source>
</evidence>